<protein>
    <submittedName>
        <fullName evidence="2">Spermidine synthase</fullName>
    </submittedName>
</protein>
<dbReference type="InterPro" id="IPR029063">
    <property type="entry name" value="SAM-dependent_MTases_sf"/>
</dbReference>
<dbReference type="PANTHER" id="PTHR43317:SF1">
    <property type="entry name" value="THERMOSPERMINE SYNTHASE ACAULIS5"/>
    <property type="match status" value="1"/>
</dbReference>
<dbReference type="Pfam" id="PF01564">
    <property type="entry name" value="Spermine_synth"/>
    <property type="match status" value="1"/>
</dbReference>
<dbReference type="Gene3D" id="3.40.50.150">
    <property type="entry name" value="Vaccinia Virus protein VP39"/>
    <property type="match status" value="1"/>
</dbReference>
<organism evidence="2 3">
    <name type="scientific">Paenibacillus algorifonticola</name>
    <dbReference type="NCBI Taxonomy" id="684063"/>
    <lineage>
        <taxon>Bacteria</taxon>
        <taxon>Bacillati</taxon>
        <taxon>Bacillota</taxon>
        <taxon>Bacilli</taxon>
        <taxon>Bacillales</taxon>
        <taxon>Paenibacillaceae</taxon>
        <taxon>Paenibacillus</taxon>
    </lineage>
</organism>
<name>A0A1I2AAD6_9BACL</name>
<dbReference type="GO" id="GO:0006596">
    <property type="term" value="P:polyamine biosynthetic process"/>
    <property type="evidence" value="ECO:0007669"/>
    <property type="project" value="UniProtKB-KW"/>
</dbReference>
<accession>A0A1I2AAD6</accession>
<dbReference type="PANTHER" id="PTHR43317">
    <property type="entry name" value="THERMOSPERMINE SYNTHASE ACAULIS5"/>
    <property type="match status" value="1"/>
</dbReference>
<dbReference type="AlphaFoldDB" id="A0A1I2AAD6"/>
<sequence>MNRDMDHSGNKIGRVWFEERTAHHEIAVYDTMELDGEKGRFRVLQFSGEATQGALDLKRPERILFEYPRAIIHLMESNQAAFENVFLIGHGIGTIAGYFAEKSFKVAELDETVVQLSRTFFGYNQDNVIIGDGRALLAGEADRAYDYVIVDAFTREGTPRQLVSLEFFCLIQQKLSEGGAVILNLMGRGERDRLIHAIMLTLGELFACTKAFILPADGAADLQNIIIIGSDKPIAFQARQMAGFVELEPGQGYIIRD</sequence>
<gene>
    <name evidence="2" type="ORF">SAMN04487969_102341</name>
</gene>
<evidence type="ECO:0000256" key="1">
    <source>
        <dbReference type="ARBA" id="ARBA00023115"/>
    </source>
</evidence>
<dbReference type="SUPFAM" id="SSF53335">
    <property type="entry name" value="S-adenosyl-L-methionine-dependent methyltransferases"/>
    <property type="match status" value="1"/>
</dbReference>
<keyword evidence="3" id="KW-1185">Reference proteome</keyword>
<evidence type="ECO:0000313" key="2">
    <source>
        <dbReference type="EMBL" id="SFE39953.1"/>
    </source>
</evidence>
<dbReference type="NCBIfam" id="NF037959">
    <property type="entry name" value="MFS_SpdSyn"/>
    <property type="match status" value="1"/>
</dbReference>
<reference evidence="3" key="1">
    <citation type="submission" date="2016-10" db="EMBL/GenBank/DDBJ databases">
        <authorList>
            <person name="Varghese N."/>
            <person name="Submissions S."/>
        </authorList>
    </citation>
    <scope>NUCLEOTIDE SEQUENCE [LARGE SCALE GENOMIC DNA]</scope>
    <source>
        <strain evidence="3">CGMCC 1.10223</strain>
    </source>
</reference>
<dbReference type="EMBL" id="FONN01000002">
    <property type="protein sequence ID" value="SFE39953.1"/>
    <property type="molecule type" value="Genomic_DNA"/>
</dbReference>
<keyword evidence="1" id="KW-0620">Polyamine biosynthesis</keyword>
<evidence type="ECO:0000313" key="3">
    <source>
        <dbReference type="Proteomes" id="UP000183410"/>
    </source>
</evidence>
<dbReference type="Proteomes" id="UP000183410">
    <property type="component" value="Unassembled WGS sequence"/>
</dbReference>
<proteinExistence type="predicted"/>